<reference evidence="1 2" key="1">
    <citation type="submission" date="2017-06" db="EMBL/GenBank/DDBJ databases">
        <title>A platform for efficient transgenesis in Macrostomum lignano, a flatworm model organism for stem cell research.</title>
        <authorList>
            <person name="Berezikov E."/>
        </authorList>
    </citation>
    <scope>NUCLEOTIDE SEQUENCE [LARGE SCALE GENOMIC DNA]</scope>
    <source>
        <strain evidence="1">DV1</strain>
        <tissue evidence="1">Whole organism</tissue>
    </source>
</reference>
<accession>A0A267EKS7</accession>
<organism evidence="1 2">
    <name type="scientific">Macrostomum lignano</name>
    <dbReference type="NCBI Taxonomy" id="282301"/>
    <lineage>
        <taxon>Eukaryota</taxon>
        <taxon>Metazoa</taxon>
        <taxon>Spiralia</taxon>
        <taxon>Lophotrochozoa</taxon>
        <taxon>Platyhelminthes</taxon>
        <taxon>Rhabditophora</taxon>
        <taxon>Macrostomorpha</taxon>
        <taxon>Macrostomida</taxon>
        <taxon>Macrostomidae</taxon>
        <taxon>Macrostomum</taxon>
    </lineage>
</organism>
<protein>
    <submittedName>
        <fullName evidence="1">Uncharacterized protein</fullName>
    </submittedName>
</protein>
<gene>
    <name evidence="1" type="ORF">BOX15_Mlig010656g1</name>
</gene>
<keyword evidence="2" id="KW-1185">Reference proteome</keyword>
<comment type="caution">
    <text evidence="1">The sequence shown here is derived from an EMBL/GenBank/DDBJ whole genome shotgun (WGS) entry which is preliminary data.</text>
</comment>
<sequence>MSNRSAKLLHGDGWGLRGSRRVAPQNGFGAPDDRPVVTVDLEATDRSIVAGEGVGFAAVVSERAFTHEQSLVGRGGARGAAEGPDQFPRLARIMAVVQVGEVFLPGRVFGVAGEPGSFDASVEPLLTPMMHFVPEAVAALDGSFSFLGKPGLGLSLKPDFAYVFVRLLQDDLIEAKDAFVNRQAGLREVAEGFLGGGAEALPVGALLAPNHAARSLVLDGSRVEPDDDRQVIRPRSSSTLQSAFSAQPGGAAVTSGVLRPAVALFTRVWEPSFRKHMLWEVLQSTRESPRASGGWEPSHSGECALTSPKTIVLLSVGTQFHSEAGTGSSQERSGAAYRLTALSQERLEIWMSTCRTSTGAE</sequence>
<dbReference type="EMBL" id="NIVC01001971">
    <property type="protein sequence ID" value="PAA62113.1"/>
    <property type="molecule type" value="Genomic_DNA"/>
</dbReference>
<dbReference type="Proteomes" id="UP000215902">
    <property type="component" value="Unassembled WGS sequence"/>
</dbReference>
<dbReference type="AlphaFoldDB" id="A0A267EKS7"/>
<proteinExistence type="predicted"/>
<name>A0A267EKS7_9PLAT</name>
<evidence type="ECO:0000313" key="2">
    <source>
        <dbReference type="Proteomes" id="UP000215902"/>
    </source>
</evidence>
<evidence type="ECO:0000313" key="1">
    <source>
        <dbReference type="EMBL" id="PAA62113.1"/>
    </source>
</evidence>